<accession>A0A914H8G1</accession>
<dbReference type="Proteomes" id="UP000887572">
    <property type="component" value="Unplaced"/>
</dbReference>
<sequence>MICFLGPFDLTDGHNTQNGKDASERSEQFNVQADGRRLPGAPRLGAGTFGASTIGGRSKPNKSSKNRNSNEK</sequence>
<organism evidence="2 3">
    <name type="scientific">Globodera rostochiensis</name>
    <name type="common">Golden nematode worm</name>
    <name type="synonym">Heterodera rostochiensis</name>
    <dbReference type="NCBI Taxonomy" id="31243"/>
    <lineage>
        <taxon>Eukaryota</taxon>
        <taxon>Metazoa</taxon>
        <taxon>Ecdysozoa</taxon>
        <taxon>Nematoda</taxon>
        <taxon>Chromadorea</taxon>
        <taxon>Rhabditida</taxon>
        <taxon>Tylenchina</taxon>
        <taxon>Tylenchomorpha</taxon>
        <taxon>Tylenchoidea</taxon>
        <taxon>Heteroderidae</taxon>
        <taxon>Heteroderinae</taxon>
        <taxon>Globodera</taxon>
    </lineage>
</organism>
<name>A0A914H8G1_GLORO</name>
<protein>
    <submittedName>
        <fullName evidence="3">Uncharacterized protein</fullName>
    </submittedName>
</protein>
<evidence type="ECO:0000313" key="3">
    <source>
        <dbReference type="WBParaSite" id="Gr19_v10_g14773.t1"/>
    </source>
</evidence>
<feature type="region of interest" description="Disordered" evidence="1">
    <location>
        <begin position="1"/>
        <end position="72"/>
    </location>
</feature>
<keyword evidence="2" id="KW-1185">Reference proteome</keyword>
<dbReference type="WBParaSite" id="Gr19_v10_g14773.t1">
    <property type="protein sequence ID" value="Gr19_v10_g14773.t1"/>
    <property type="gene ID" value="Gr19_v10_g14773"/>
</dbReference>
<evidence type="ECO:0000313" key="2">
    <source>
        <dbReference type="Proteomes" id="UP000887572"/>
    </source>
</evidence>
<dbReference type="AlphaFoldDB" id="A0A914H8G1"/>
<proteinExistence type="predicted"/>
<reference evidence="3" key="1">
    <citation type="submission" date="2022-11" db="UniProtKB">
        <authorList>
            <consortium name="WormBaseParasite"/>
        </authorList>
    </citation>
    <scope>IDENTIFICATION</scope>
</reference>
<evidence type="ECO:0000256" key="1">
    <source>
        <dbReference type="SAM" id="MobiDB-lite"/>
    </source>
</evidence>